<dbReference type="Pfam" id="PF09752">
    <property type="entry name" value="ABHD18"/>
    <property type="match status" value="1"/>
</dbReference>
<dbReference type="Proteomes" id="UP000695000">
    <property type="component" value="Unplaced"/>
</dbReference>
<dbReference type="PANTHER" id="PTHR13617">
    <property type="entry name" value="PROTEIN ABHD18"/>
    <property type="match status" value="1"/>
</dbReference>
<dbReference type="InterPro" id="IPR029058">
    <property type="entry name" value="AB_hydrolase_fold"/>
</dbReference>
<protein>
    <submittedName>
        <fullName evidence="2">Protein ABHD18</fullName>
    </submittedName>
</protein>
<dbReference type="Gene3D" id="3.40.50.1820">
    <property type="entry name" value="alpha/beta hydrolase"/>
    <property type="match status" value="1"/>
</dbReference>
<accession>A0ABM1MJS5</accession>
<sequence length="450" mass="51343">MKNMPVSRLDIFYRKILLSKFFTKGWGDPEHVLRLLKFRKIISKRETCYNLVDKDHPIEILKEETWSDCYVRNCRFKSPLAIHLPEVVHPEVQNAYFQMIVPKQWSTGPYRPICIHLAGTGDHYFWKRRQMMVKPLLKQGIASIILENPFYGTRKPKDQNRSCLLNVSDIFVMGGCLILECIAILHWCEKLGFGPMGVTGLSMGGHMASLAATSWPKPLVLVPCLSWSTASSVFTEGVMSEAIDWDFLQHQYFSNKQYHEIISKLCKIVDDPTEFGLAKIPELIVSDKSKLTANKSLTPHELLALIKDSTSDTTSHLLVSEESSKPLYSFIKSVLKQVTKDTTSIKIRDKDAIWFMRGLMDECTHLKNFATPVDTSLIIALCAQSDAYVPRDGCTRLEDIWPGATIKYLDCGHVGAYIKYLTLFRRSILQAFERAKSVYPPPKIPYEVRP</sequence>
<keyword evidence="1" id="KW-1185">Reference proteome</keyword>
<dbReference type="GeneID" id="108561412"/>
<dbReference type="RefSeq" id="XP_017774825.1">
    <property type="nucleotide sequence ID" value="XM_017919336.1"/>
</dbReference>
<dbReference type="SUPFAM" id="SSF53474">
    <property type="entry name" value="alpha/beta-Hydrolases"/>
    <property type="match status" value="1"/>
</dbReference>
<proteinExistence type="predicted"/>
<gene>
    <name evidence="2" type="primary">LOC108561412</name>
</gene>
<reference evidence="2" key="1">
    <citation type="submission" date="2025-08" db="UniProtKB">
        <authorList>
            <consortium name="RefSeq"/>
        </authorList>
    </citation>
    <scope>IDENTIFICATION</scope>
    <source>
        <tissue evidence="2">Whole Larva</tissue>
    </source>
</reference>
<organism evidence="1 2">
    <name type="scientific">Nicrophorus vespilloides</name>
    <name type="common">Boreal carrion beetle</name>
    <dbReference type="NCBI Taxonomy" id="110193"/>
    <lineage>
        <taxon>Eukaryota</taxon>
        <taxon>Metazoa</taxon>
        <taxon>Ecdysozoa</taxon>
        <taxon>Arthropoda</taxon>
        <taxon>Hexapoda</taxon>
        <taxon>Insecta</taxon>
        <taxon>Pterygota</taxon>
        <taxon>Neoptera</taxon>
        <taxon>Endopterygota</taxon>
        <taxon>Coleoptera</taxon>
        <taxon>Polyphaga</taxon>
        <taxon>Staphyliniformia</taxon>
        <taxon>Silphidae</taxon>
        <taxon>Nicrophorinae</taxon>
        <taxon>Nicrophorus</taxon>
    </lineage>
</organism>
<evidence type="ECO:0000313" key="2">
    <source>
        <dbReference type="RefSeq" id="XP_017774825.1"/>
    </source>
</evidence>
<dbReference type="PANTHER" id="PTHR13617:SF14">
    <property type="entry name" value="PROTEIN ABHD18"/>
    <property type="match status" value="1"/>
</dbReference>
<evidence type="ECO:0000313" key="1">
    <source>
        <dbReference type="Proteomes" id="UP000695000"/>
    </source>
</evidence>
<name>A0ABM1MJS5_NICVS</name>
<dbReference type="InterPro" id="IPR019149">
    <property type="entry name" value="ABHD18"/>
</dbReference>